<protein>
    <submittedName>
        <fullName evidence="2">HTH-type transcriptional regulator MtrR</fullName>
    </submittedName>
</protein>
<dbReference type="PRINTS" id="PR00455">
    <property type="entry name" value="HTHTETR"/>
</dbReference>
<proteinExistence type="predicted"/>
<accession>A0A6N2TCA8</accession>
<dbReference type="PANTHER" id="PTHR43479:SF11">
    <property type="entry name" value="ACREF_ENVCD OPERON REPRESSOR-RELATED"/>
    <property type="match status" value="1"/>
</dbReference>
<dbReference type="EMBL" id="CACRSQ010000003">
    <property type="protein sequence ID" value="VYT03444.1"/>
    <property type="molecule type" value="Genomic_DNA"/>
</dbReference>
<dbReference type="InterPro" id="IPR050624">
    <property type="entry name" value="HTH-type_Tx_Regulator"/>
</dbReference>
<dbReference type="Gene3D" id="1.10.357.10">
    <property type="entry name" value="Tetracycline Repressor, domain 2"/>
    <property type="match status" value="1"/>
</dbReference>
<evidence type="ECO:0000256" key="1">
    <source>
        <dbReference type="ARBA" id="ARBA00023125"/>
    </source>
</evidence>
<dbReference type="PROSITE" id="PS50977">
    <property type="entry name" value="HTH_TETR_2"/>
    <property type="match status" value="1"/>
</dbReference>
<evidence type="ECO:0000313" key="2">
    <source>
        <dbReference type="EMBL" id="VYT03444.1"/>
    </source>
</evidence>
<reference evidence="2" key="1">
    <citation type="submission" date="2019-11" db="EMBL/GenBank/DDBJ databases">
        <authorList>
            <person name="Feng L."/>
        </authorList>
    </citation>
    <scope>NUCLEOTIDE SEQUENCE</scope>
    <source>
        <strain evidence="2">AcaccaeLFYP115</strain>
    </source>
</reference>
<dbReference type="AlphaFoldDB" id="A0A6N2TCA8"/>
<dbReference type="SUPFAM" id="SSF46689">
    <property type="entry name" value="Homeodomain-like"/>
    <property type="match status" value="1"/>
</dbReference>
<dbReference type="PANTHER" id="PTHR43479">
    <property type="entry name" value="ACREF/ENVCD OPERON REPRESSOR-RELATED"/>
    <property type="match status" value="1"/>
</dbReference>
<dbReference type="RefSeq" id="WP_006567039.1">
    <property type="nucleotide sequence ID" value="NZ_CACRSQ010000003.1"/>
</dbReference>
<dbReference type="GO" id="GO:0003677">
    <property type="term" value="F:DNA binding"/>
    <property type="evidence" value="ECO:0007669"/>
    <property type="project" value="UniProtKB-UniRule"/>
</dbReference>
<keyword evidence="1" id="KW-0238">DNA-binding</keyword>
<sequence>MAQVLKDEIRQCILDSALEEFFTHGYVRTTIRDIAGRAGIPAGLIYSYYKNKEALFDEVLRPVCFDWKRVMKHGGSPDYQDYKYLSQMEENCIRTLFRHRRELIIMMDKSTKTKYEDEKERLVSEIEHHLNSHKDMLKNHDPVFVHIVANNFVDALLQIAYHYESEEWAMELLNKISKMYLQGIGF</sequence>
<dbReference type="InterPro" id="IPR009057">
    <property type="entry name" value="Homeodomain-like_sf"/>
</dbReference>
<name>A0A6N2TCA8_9FIRM</name>
<dbReference type="InterPro" id="IPR001647">
    <property type="entry name" value="HTH_TetR"/>
</dbReference>
<organism evidence="2">
    <name type="scientific">Anaerostipes caccae</name>
    <dbReference type="NCBI Taxonomy" id="105841"/>
    <lineage>
        <taxon>Bacteria</taxon>
        <taxon>Bacillati</taxon>
        <taxon>Bacillota</taxon>
        <taxon>Clostridia</taxon>
        <taxon>Lachnospirales</taxon>
        <taxon>Lachnospiraceae</taxon>
        <taxon>Anaerostipes</taxon>
    </lineage>
</organism>
<dbReference type="Pfam" id="PF00440">
    <property type="entry name" value="TetR_N"/>
    <property type="match status" value="1"/>
</dbReference>
<gene>
    <name evidence="2" type="primary">mtrR_2</name>
    <name evidence="2" type="ORF">ACLFYP115_01385</name>
</gene>